<sequence length="158" mass="18750">MQETYIDVMLQSLRKKELILDRIIELDELQRAALIDQSIKPDDFDVIVEQKSNCIDELNLIDEGFQEIFNKISDEIDANRDLYAQEIRQMQDCIRRITDKSVQIQAQEARNKDLMKKKFSTIRRQVKDIRSNQGALKKYNQAMKKVEYVDPHFLDNKK</sequence>
<dbReference type="STRING" id="1122142.SAMN02910414_00563"/>
<keyword evidence="2" id="KW-1185">Reference proteome</keyword>
<proteinExistence type="predicted"/>
<dbReference type="Proteomes" id="UP000183918">
    <property type="component" value="Unassembled WGS sequence"/>
</dbReference>
<evidence type="ECO:0000313" key="2">
    <source>
        <dbReference type="Proteomes" id="UP000183918"/>
    </source>
</evidence>
<reference evidence="1 2" key="1">
    <citation type="submission" date="2016-10" db="EMBL/GenBank/DDBJ databases">
        <authorList>
            <person name="de Groot N.N."/>
        </authorList>
    </citation>
    <scope>NUCLEOTIDE SEQUENCE [LARGE SCALE GENOMIC DNA]</scope>
    <source>
        <strain evidence="1 2">DSM 14045</strain>
    </source>
</reference>
<name>A0A1H3GIP4_9FIRM</name>
<dbReference type="EMBL" id="FNPG01000006">
    <property type="protein sequence ID" value="SDY02149.1"/>
    <property type="molecule type" value="Genomic_DNA"/>
</dbReference>
<dbReference type="RefSeq" id="WP_074715984.1">
    <property type="nucleotide sequence ID" value="NZ_FNPG01000006.1"/>
</dbReference>
<protein>
    <submittedName>
        <fullName evidence="1">FlgN protein</fullName>
    </submittedName>
</protein>
<dbReference type="InterPro" id="IPR007809">
    <property type="entry name" value="FlgN-like"/>
</dbReference>
<gene>
    <name evidence="1" type="ORF">SAMN02910414_00563</name>
</gene>
<dbReference type="OrthoDB" id="9798495at2"/>
<evidence type="ECO:0000313" key="1">
    <source>
        <dbReference type="EMBL" id="SDY02149.1"/>
    </source>
</evidence>
<dbReference type="GO" id="GO:0044780">
    <property type="term" value="P:bacterial-type flagellum assembly"/>
    <property type="evidence" value="ECO:0007669"/>
    <property type="project" value="InterPro"/>
</dbReference>
<organism evidence="1 2">
    <name type="scientific">Lachnobacterium bovis DSM 14045</name>
    <dbReference type="NCBI Taxonomy" id="1122142"/>
    <lineage>
        <taxon>Bacteria</taxon>
        <taxon>Bacillati</taxon>
        <taxon>Bacillota</taxon>
        <taxon>Clostridia</taxon>
        <taxon>Lachnospirales</taxon>
        <taxon>Lachnospiraceae</taxon>
        <taxon>Lachnobacterium</taxon>
    </lineage>
</organism>
<dbReference type="AlphaFoldDB" id="A0A1H3GIP4"/>
<dbReference type="Pfam" id="PF05130">
    <property type="entry name" value="FlgN"/>
    <property type="match status" value="1"/>
</dbReference>
<accession>A0A1H3GIP4</accession>